<dbReference type="RefSeq" id="WP_182774394.1">
    <property type="nucleotide sequence ID" value="NZ_BAAAHW010000016.1"/>
</dbReference>
<proteinExistence type="predicted"/>
<dbReference type="EMBL" id="JACJIJ010000001">
    <property type="protein sequence ID" value="MBA9050975.1"/>
    <property type="molecule type" value="Genomic_DNA"/>
</dbReference>
<organism evidence="1 2">
    <name type="scientific">Streptomyces murinus</name>
    <dbReference type="NCBI Taxonomy" id="33900"/>
    <lineage>
        <taxon>Bacteria</taxon>
        <taxon>Bacillati</taxon>
        <taxon>Actinomycetota</taxon>
        <taxon>Actinomycetes</taxon>
        <taxon>Kitasatosporales</taxon>
        <taxon>Streptomycetaceae</taxon>
        <taxon>Streptomyces</taxon>
    </lineage>
</organism>
<reference evidence="1 2" key="1">
    <citation type="submission" date="2020-08" db="EMBL/GenBank/DDBJ databases">
        <title>Sequencing the genomes of 1000 actinobacteria strains.</title>
        <authorList>
            <person name="Klenk H.-P."/>
        </authorList>
    </citation>
    <scope>NUCLEOTIDE SEQUENCE [LARGE SCALE GENOMIC DNA]</scope>
    <source>
        <strain evidence="1 2">DSM 41827</strain>
    </source>
</reference>
<accession>A0A7W3NI50</accession>
<gene>
    <name evidence="1" type="ORF">HDA42_000150</name>
</gene>
<keyword evidence="2" id="KW-1185">Reference proteome</keyword>
<evidence type="ECO:0000313" key="1">
    <source>
        <dbReference type="EMBL" id="MBA9050975.1"/>
    </source>
</evidence>
<protein>
    <submittedName>
        <fullName evidence="1">Uncharacterized protein</fullName>
    </submittedName>
</protein>
<name>A0A7W3NI50_STRMR</name>
<evidence type="ECO:0000313" key="2">
    <source>
        <dbReference type="Proteomes" id="UP000577386"/>
    </source>
</evidence>
<dbReference type="AlphaFoldDB" id="A0A7W3NI50"/>
<sequence length="115" mass="13019">MTETKRHPTIKVMADYECHPLWLTGVDAGDIEPGDSRLNLSPQLAQRFTTWAEQFDQTLNHDDPISSGFLTRQAEEEFVATGESLASDLARELGSGWRVLYQDIRSDTTREVRHG</sequence>
<comment type="caution">
    <text evidence="1">The sequence shown here is derived from an EMBL/GenBank/DDBJ whole genome shotgun (WGS) entry which is preliminary data.</text>
</comment>
<dbReference type="Proteomes" id="UP000577386">
    <property type="component" value="Unassembled WGS sequence"/>
</dbReference>